<dbReference type="CDD" id="cd04301">
    <property type="entry name" value="NAT_SF"/>
    <property type="match status" value="1"/>
</dbReference>
<evidence type="ECO:0000313" key="4">
    <source>
        <dbReference type="Proteomes" id="UP001298681"/>
    </source>
</evidence>
<dbReference type="EMBL" id="JAKNHQ010000015">
    <property type="protein sequence ID" value="MCG4611366.1"/>
    <property type="molecule type" value="Genomic_DNA"/>
</dbReference>
<protein>
    <recommendedName>
        <fullName evidence="1">[Ribosomal protein bS18]-alanine N-acetyltransferase</fullName>
        <ecNumber evidence="1">2.3.1.266</ecNumber>
    </recommendedName>
</protein>
<dbReference type="Gene3D" id="3.40.630.30">
    <property type="match status" value="1"/>
</dbReference>
<comment type="caution">
    <text evidence="3">The sequence shown here is derived from an EMBL/GenBank/DDBJ whole genome shotgun (WGS) entry which is preliminary data.</text>
</comment>
<keyword evidence="3" id="KW-0808">Transferase</keyword>
<name>A0ABS9MKM8_9FIRM</name>
<keyword evidence="3" id="KW-0687">Ribonucleoprotein</keyword>
<dbReference type="Pfam" id="PF00583">
    <property type="entry name" value="Acetyltransf_1"/>
    <property type="match status" value="1"/>
</dbReference>
<keyword evidence="1" id="KW-0963">Cytoplasm</keyword>
<comment type="similarity">
    <text evidence="1">Belongs to the acetyltransferase family. RimI subfamily.</text>
</comment>
<dbReference type="Proteomes" id="UP001298681">
    <property type="component" value="Unassembled WGS sequence"/>
</dbReference>
<evidence type="ECO:0000259" key="2">
    <source>
        <dbReference type="PROSITE" id="PS51186"/>
    </source>
</evidence>
<comment type="catalytic activity">
    <reaction evidence="1">
        <text>N-terminal L-alanyl-[ribosomal protein bS18] + acetyl-CoA = N-terminal N(alpha)-acetyl-L-alanyl-[ribosomal protein bS18] + CoA + H(+)</text>
        <dbReference type="Rhea" id="RHEA:43756"/>
        <dbReference type="Rhea" id="RHEA-COMP:10676"/>
        <dbReference type="Rhea" id="RHEA-COMP:10677"/>
        <dbReference type="ChEBI" id="CHEBI:15378"/>
        <dbReference type="ChEBI" id="CHEBI:57287"/>
        <dbReference type="ChEBI" id="CHEBI:57288"/>
        <dbReference type="ChEBI" id="CHEBI:64718"/>
        <dbReference type="ChEBI" id="CHEBI:83683"/>
        <dbReference type="EC" id="2.3.1.266"/>
    </reaction>
</comment>
<reference evidence="3 4" key="1">
    <citation type="submission" date="2022-01" db="EMBL/GenBank/DDBJ databases">
        <title>Collection of gut derived symbiotic bacterial strains cultured from healthy donors.</title>
        <authorList>
            <person name="Lin H."/>
            <person name="Kohout C."/>
            <person name="Waligurski E."/>
            <person name="Pamer E.G."/>
        </authorList>
    </citation>
    <scope>NUCLEOTIDE SEQUENCE [LARGE SCALE GENOMIC DNA]</scope>
    <source>
        <strain evidence="3 4">DFI.7.58</strain>
    </source>
</reference>
<dbReference type="InterPro" id="IPR006464">
    <property type="entry name" value="AcTrfase_RimI/Ard1"/>
</dbReference>
<gene>
    <name evidence="3" type="primary">rimI</name>
    <name evidence="3" type="ORF">L0P57_10550</name>
</gene>
<feature type="domain" description="N-acetyltransferase" evidence="2">
    <location>
        <begin position="3"/>
        <end position="147"/>
    </location>
</feature>
<keyword evidence="4" id="KW-1185">Reference proteome</keyword>
<dbReference type="InterPro" id="IPR016181">
    <property type="entry name" value="Acyl_CoA_acyltransferase"/>
</dbReference>
<evidence type="ECO:0000256" key="1">
    <source>
        <dbReference type="RuleBase" id="RU363094"/>
    </source>
</evidence>
<dbReference type="PROSITE" id="PS51186">
    <property type="entry name" value="GNAT"/>
    <property type="match status" value="1"/>
</dbReference>
<keyword evidence="3" id="KW-0689">Ribosomal protein</keyword>
<dbReference type="GO" id="GO:0008999">
    <property type="term" value="F:protein-N-terminal-alanine acetyltransferase activity"/>
    <property type="evidence" value="ECO:0007669"/>
    <property type="project" value="UniProtKB-EC"/>
</dbReference>
<proteinExistence type="inferred from homology"/>
<dbReference type="EC" id="2.3.1.266" evidence="1"/>
<evidence type="ECO:0000313" key="3">
    <source>
        <dbReference type="EMBL" id="MCG4611366.1"/>
    </source>
</evidence>
<comment type="subcellular location">
    <subcellularLocation>
        <location evidence="1">Cytoplasm</location>
    </subcellularLocation>
</comment>
<dbReference type="GO" id="GO:0005840">
    <property type="term" value="C:ribosome"/>
    <property type="evidence" value="ECO:0007669"/>
    <property type="project" value="UniProtKB-KW"/>
</dbReference>
<dbReference type="SUPFAM" id="SSF55729">
    <property type="entry name" value="Acyl-CoA N-acyltransferases (Nat)"/>
    <property type="match status" value="1"/>
</dbReference>
<sequence>MSLAIVPMEGRHLDELAEISRLCFSMPWSRDGLAAELSSDTAHFWVAEEAGRCLGFAGMHAVCGECYVDLVAVHPAERRRGIGEQLVRQMIAWMEEQHGEFITLEVRVSNAPAIALYEKLGFEQAGVRKGFYEDNHEDALLLTRPAKGIQ</sequence>
<keyword evidence="3" id="KW-0012">Acyltransferase</keyword>
<dbReference type="NCBIfam" id="TIGR01575">
    <property type="entry name" value="rimI"/>
    <property type="match status" value="1"/>
</dbReference>
<comment type="function">
    <text evidence="1">Acetylates the N-terminal alanine of ribosomal protein bS18.</text>
</comment>
<dbReference type="InterPro" id="IPR000182">
    <property type="entry name" value="GNAT_dom"/>
</dbReference>
<organism evidence="3 4">
    <name type="scientific">Anaeromassilibacillus senegalensis</name>
    <dbReference type="NCBI Taxonomy" id="1673717"/>
    <lineage>
        <taxon>Bacteria</taxon>
        <taxon>Bacillati</taxon>
        <taxon>Bacillota</taxon>
        <taxon>Clostridia</taxon>
        <taxon>Eubacteriales</taxon>
        <taxon>Acutalibacteraceae</taxon>
        <taxon>Anaeromassilibacillus</taxon>
    </lineage>
</organism>
<dbReference type="RefSeq" id="WP_087231209.1">
    <property type="nucleotide sequence ID" value="NZ_JAKNHQ010000015.1"/>
</dbReference>
<dbReference type="PANTHER" id="PTHR43072">
    <property type="entry name" value="N-ACETYLTRANSFERASE"/>
    <property type="match status" value="1"/>
</dbReference>
<accession>A0ABS9MKM8</accession>